<dbReference type="EMBL" id="JAGMVS010000062">
    <property type="protein sequence ID" value="MCM2437340.1"/>
    <property type="molecule type" value="Genomic_DNA"/>
</dbReference>
<evidence type="ECO:0000259" key="1">
    <source>
        <dbReference type="Pfam" id="PF09862"/>
    </source>
</evidence>
<comment type="caution">
    <text evidence="2">The sequence shown here is derived from an EMBL/GenBank/DDBJ whole genome shotgun (WGS) entry which is preliminary data.</text>
</comment>
<dbReference type="InterPro" id="IPR018658">
    <property type="entry name" value="DUF2089"/>
</dbReference>
<name>A0ABT0VHP8_9LACO</name>
<proteinExistence type="predicted"/>
<gene>
    <name evidence="2" type="ORF">KAK10_05385</name>
</gene>
<dbReference type="Proteomes" id="UP001057481">
    <property type="component" value="Unassembled WGS sequence"/>
</dbReference>
<reference evidence="2" key="1">
    <citation type="submission" date="2021-04" db="EMBL/GenBank/DDBJ databases">
        <title>Taxonomic assessment of Weissella genus.</title>
        <authorList>
            <person name="Fanelli F."/>
            <person name="Chieffi D."/>
            <person name="Dell'Aquila A."/>
            <person name="Gyu-Sung C."/>
            <person name="Franz C.M.A.P."/>
            <person name="Fusco V."/>
        </authorList>
    </citation>
    <scope>NUCLEOTIDE SEQUENCE</scope>
    <source>
        <strain evidence="2">LMG 25373</strain>
    </source>
</reference>
<evidence type="ECO:0000313" key="3">
    <source>
        <dbReference type="Proteomes" id="UP001057481"/>
    </source>
</evidence>
<sequence length="105" mass="12158">MKLSKNQSKKFNLGEYAMEWFLKLDEQSQNFLKDFIMSSGSLKKLAQDYGVSYPTIRLWVNQLMHKIEAANQENSEFEGAILKMVAQGDLSISNAQEIMKKYQQN</sequence>
<dbReference type="Pfam" id="PF09862">
    <property type="entry name" value="DUF2089"/>
    <property type="match status" value="1"/>
</dbReference>
<evidence type="ECO:0000313" key="2">
    <source>
        <dbReference type="EMBL" id="MCM2437340.1"/>
    </source>
</evidence>
<accession>A0ABT0VHP8</accession>
<organism evidence="2 3">
    <name type="scientific">Periweissella beninensis</name>
    <dbReference type="NCBI Taxonomy" id="504936"/>
    <lineage>
        <taxon>Bacteria</taxon>
        <taxon>Bacillati</taxon>
        <taxon>Bacillota</taxon>
        <taxon>Bacilli</taxon>
        <taxon>Lactobacillales</taxon>
        <taxon>Lactobacillaceae</taxon>
        <taxon>Periweissella</taxon>
    </lineage>
</organism>
<keyword evidence="3" id="KW-1185">Reference proteome</keyword>
<protein>
    <submittedName>
        <fullName evidence="2">DUF2089 family protein</fullName>
    </submittedName>
</protein>
<feature type="domain" description="DUF2089" evidence="1">
    <location>
        <begin position="24"/>
        <end position="68"/>
    </location>
</feature>